<keyword evidence="3" id="KW-1185">Reference proteome</keyword>
<comment type="caution">
    <text evidence="2">The sequence shown here is derived from an EMBL/GenBank/DDBJ whole genome shotgun (WGS) entry which is preliminary data.</text>
</comment>
<feature type="compositionally biased region" description="Low complexity" evidence="1">
    <location>
        <begin position="110"/>
        <end position="126"/>
    </location>
</feature>
<gene>
    <name evidence="2" type="ORF">ACFFTU_20495</name>
</gene>
<feature type="compositionally biased region" description="Polar residues" evidence="1">
    <location>
        <begin position="162"/>
        <end position="171"/>
    </location>
</feature>
<dbReference type="EMBL" id="JBHMCR010000009">
    <property type="protein sequence ID" value="MFB9522329.1"/>
    <property type="molecule type" value="Genomic_DNA"/>
</dbReference>
<reference evidence="2 3" key="1">
    <citation type="submission" date="2024-09" db="EMBL/GenBank/DDBJ databases">
        <authorList>
            <person name="Sun Q."/>
            <person name="Mori K."/>
        </authorList>
    </citation>
    <scope>NUCLEOTIDE SEQUENCE [LARGE SCALE GENOMIC DNA]</scope>
    <source>
        <strain evidence="2 3">JCM 4362</strain>
    </source>
</reference>
<evidence type="ECO:0000313" key="2">
    <source>
        <dbReference type="EMBL" id="MFB9522329.1"/>
    </source>
</evidence>
<dbReference type="RefSeq" id="WP_345229038.1">
    <property type="nucleotide sequence ID" value="NZ_BAAAXE010000015.1"/>
</dbReference>
<protein>
    <recommendedName>
        <fullName evidence="4">Helix-turn-helix domain-containing protein</fullName>
    </recommendedName>
</protein>
<sequence>MFLHAISPSRSFTKVPNALFRRTELDAASRLLLAHIGGLPSAERYAPLSKHAEDLGLKPGTYKRVKKELLQHGYVHDYRAQGEDGRWYTDQWVSNVPLTKEEFTTLRTGAATAAPGGPEPTAGAPGDRSVGRSTGTAQTNSKTSPTRPPQDTREAPAVAETAANTPQSGGNTDRAPHFARAEQILWGLKTVRKDLSLTFRDVRYLAANIADRLHLGVPAWEIHSALTHGLPADPIRNAAGFVTHRLATQVPDAAALAAADAARQQQAAEAEAARAAVASRQGPRECGGPGRPGPHAFVPLGDETLCDPCRREYPMLAELVEEERGGAWAPLRARVHPDPAF</sequence>
<evidence type="ECO:0000313" key="3">
    <source>
        <dbReference type="Proteomes" id="UP001589718"/>
    </source>
</evidence>
<accession>A0ABV5PGX5</accession>
<dbReference type="Proteomes" id="UP001589718">
    <property type="component" value="Unassembled WGS sequence"/>
</dbReference>
<proteinExistence type="predicted"/>
<feature type="region of interest" description="Disordered" evidence="1">
    <location>
        <begin position="272"/>
        <end position="299"/>
    </location>
</feature>
<organism evidence="2 3">
    <name type="scientific">Streptomyces cremeus</name>
    <dbReference type="NCBI Taxonomy" id="66881"/>
    <lineage>
        <taxon>Bacteria</taxon>
        <taxon>Bacillati</taxon>
        <taxon>Actinomycetota</taxon>
        <taxon>Actinomycetes</taxon>
        <taxon>Kitasatosporales</taxon>
        <taxon>Streptomycetaceae</taxon>
        <taxon>Streptomyces</taxon>
    </lineage>
</organism>
<evidence type="ECO:0000256" key="1">
    <source>
        <dbReference type="SAM" id="MobiDB-lite"/>
    </source>
</evidence>
<feature type="compositionally biased region" description="Polar residues" evidence="1">
    <location>
        <begin position="131"/>
        <end position="145"/>
    </location>
</feature>
<feature type="region of interest" description="Disordered" evidence="1">
    <location>
        <begin position="110"/>
        <end position="176"/>
    </location>
</feature>
<name>A0ABV5PGX5_STRCM</name>
<feature type="compositionally biased region" description="Low complexity" evidence="1">
    <location>
        <begin position="272"/>
        <end position="284"/>
    </location>
</feature>
<evidence type="ECO:0008006" key="4">
    <source>
        <dbReference type="Google" id="ProtNLM"/>
    </source>
</evidence>